<sequence length="229" mass="26250">MRTAFFVDGYNLFYGLLAGTPYKWLNLEGLLIHVAHIENPQNAVVSIDYFTSSIKPELATLGRISKEAQDTYIRALRTTNVRVHFGRHHLEQAKAPRFIDKNTKASRQDKVDIWKLEEKETDVHIAISMYRTACQQAMFATQDRVEQLVLVSSDTDITPALRAIRADFPHLTIGVILPHRAGLNRPTPGSLKDHSHWLRRVITEEELLLNQFPGRVATHKKPAFKPDYW</sequence>
<dbReference type="CDD" id="cd18722">
    <property type="entry name" value="PIN_NicB-like"/>
    <property type="match status" value="1"/>
</dbReference>
<reference evidence="1 2" key="1">
    <citation type="submission" date="2014-10" db="EMBL/GenBank/DDBJ databases">
        <title>Draft genome sequence of Pseudomonas chlororaphis EA105.</title>
        <authorList>
            <person name="McCully L.M."/>
            <person name="Bitzer A.S."/>
            <person name="Spence C."/>
            <person name="Bais H."/>
            <person name="Silby M.W."/>
        </authorList>
    </citation>
    <scope>NUCLEOTIDE SEQUENCE [LARGE SCALE GENOMIC DNA]</scope>
    <source>
        <strain evidence="1 2">EA105</strain>
    </source>
</reference>
<comment type="caution">
    <text evidence="1">The sequence shown here is derived from an EMBL/GenBank/DDBJ whole genome shotgun (WGS) entry which is preliminary data.</text>
</comment>
<proteinExistence type="predicted"/>
<evidence type="ECO:0000313" key="1">
    <source>
        <dbReference type="EMBL" id="KHA70899.1"/>
    </source>
</evidence>
<dbReference type="Proteomes" id="UP000030564">
    <property type="component" value="Unassembled WGS sequence"/>
</dbReference>
<dbReference type="EMBL" id="JSFK01000029">
    <property type="protein sequence ID" value="KHA70899.1"/>
    <property type="molecule type" value="Genomic_DNA"/>
</dbReference>
<dbReference type="AlphaFoldDB" id="A0A0A6D8N7"/>
<dbReference type="PATRIC" id="fig|587753.9.peg.3373"/>
<name>A0A0A6D8N7_9PSED</name>
<dbReference type="Gene3D" id="3.40.50.1010">
    <property type="entry name" value="5'-nuclease"/>
    <property type="match status" value="1"/>
</dbReference>
<accession>A0A0A6D8N7</accession>
<gene>
    <name evidence="1" type="ORF">NZ35_23510</name>
</gene>
<evidence type="ECO:0000313" key="2">
    <source>
        <dbReference type="Proteomes" id="UP000030564"/>
    </source>
</evidence>
<protein>
    <submittedName>
        <fullName evidence="1">Uncharacterized protein</fullName>
    </submittedName>
</protein>
<organism evidence="1 2">
    <name type="scientific">Pseudomonas chlororaphis</name>
    <dbReference type="NCBI Taxonomy" id="587753"/>
    <lineage>
        <taxon>Bacteria</taxon>
        <taxon>Pseudomonadati</taxon>
        <taxon>Pseudomonadota</taxon>
        <taxon>Gammaproteobacteria</taxon>
        <taxon>Pseudomonadales</taxon>
        <taxon>Pseudomonadaceae</taxon>
        <taxon>Pseudomonas</taxon>
    </lineage>
</organism>
<dbReference type="OrthoDB" id="9809421at2"/>